<comment type="caution">
    <text evidence="1">The sequence shown here is derived from an EMBL/GenBank/DDBJ whole genome shotgun (WGS) entry which is preliminary data.</text>
</comment>
<evidence type="ECO:0000313" key="2">
    <source>
        <dbReference type="Proteomes" id="UP000076154"/>
    </source>
</evidence>
<name>A0A369K1Q4_HYPMA</name>
<dbReference type="EMBL" id="LUEZ02000040">
    <property type="protein sequence ID" value="RDB25664.1"/>
    <property type="molecule type" value="Genomic_DNA"/>
</dbReference>
<protein>
    <recommendedName>
        <fullName evidence="3">Ricin B lectin domain-containing protein</fullName>
    </recommendedName>
</protein>
<dbReference type="AlphaFoldDB" id="A0A369K1Q4"/>
<evidence type="ECO:0008006" key="3">
    <source>
        <dbReference type="Google" id="ProtNLM"/>
    </source>
</evidence>
<accession>A0A369K1Q4</accession>
<sequence length="174" mass="18914">MSIKVLLTRPVLPTTSSPSFQDKSSSLFDMAPVTGTIQTGDYYISSQNGRAWVALLDGNKGTPFTVSSDVGDINKLHVEKKSSPGKYKISSIVFLNAATVPQDVSPGTEVITGSTLQEWFIEETSIKGQYVVDVQPNPTGTKNYWNLVSTNPGTAVTVTDDHSKAEKLRFERVN</sequence>
<gene>
    <name evidence="1" type="ORF">Hypma_006430</name>
</gene>
<dbReference type="InParanoid" id="A0A369K1Q4"/>
<dbReference type="Proteomes" id="UP000076154">
    <property type="component" value="Unassembled WGS sequence"/>
</dbReference>
<dbReference type="Gene3D" id="2.80.10.50">
    <property type="match status" value="1"/>
</dbReference>
<reference evidence="1" key="1">
    <citation type="submission" date="2018-04" db="EMBL/GenBank/DDBJ databases">
        <title>Whole genome sequencing of Hypsizygus marmoreus.</title>
        <authorList>
            <person name="Choi I.-G."/>
            <person name="Min B."/>
            <person name="Kim J.-G."/>
            <person name="Kim S."/>
            <person name="Oh Y.-L."/>
            <person name="Kong W.-S."/>
            <person name="Park H."/>
            <person name="Jeong J."/>
            <person name="Song E.-S."/>
        </authorList>
    </citation>
    <scope>NUCLEOTIDE SEQUENCE [LARGE SCALE GENOMIC DNA]</scope>
    <source>
        <strain evidence="1">51987-8</strain>
    </source>
</reference>
<keyword evidence="2" id="KW-1185">Reference proteome</keyword>
<organism evidence="1 2">
    <name type="scientific">Hypsizygus marmoreus</name>
    <name type="common">White beech mushroom</name>
    <name type="synonym">Agaricus marmoreus</name>
    <dbReference type="NCBI Taxonomy" id="39966"/>
    <lineage>
        <taxon>Eukaryota</taxon>
        <taxon>Fungi</taxon>
        <taxon>Dikarya</taxon>
        <taxon>Basidiomycota</taxon>
        <taxon>Agaricomycotina</taxon>
        <taxon>Agaricomycetes</taxon>
        <taxon>Agaricomycetidae</taxon>
        <taxon>Agaricales</taxon>
        <taxon>Tricholomatineae</taxon>
        <taxon>Lyophyllaceae</taxon>
        <taxon>Hypsizygus</taxon>
    </lineage>
</organism>
<proteinExistence type="predicted"/>
<evidence type="ECO:0000313" key="1">
    <source>
        <dbReference type="EMBL" id="RDB25664.1"/>
    </source>
</evidence>